<dbReference type="EC" id="6.3.4.4" evidence="7"/>
<dbReference type="InterPro" id="IPR042109">
    <property type="entry name" value="Adenylosuccinate_synth_dom1"/>
</dbReference>
<evidence type="ECO:0000256" key="6">
    <source>
        <dbReference type="ARBA" id="ARBA00023134"/>
    </source>
</evidence>
<dbReference type="Gene3D" id="3.90.170.10">
    <property type="entry name" value="Adenylosuccinate Synthetase, subunit A, domain 3"/>
    <property type="match status" value="1"/>
</dbReference>
<evidence type="ECO:0000256" key="4">
    <source>
        <dbReference type="ARBA" id="ARBA00022755"/>
    </source>
</evidence>
<name>A0A0G1VLL3_9BACT</name>
<feature type="binding site" evidence="7">
    <location>
        <position position="19"/>
    </location>
    <ligand>
        <name>Mg(2+)</name>
        <dbReference type="ChEBI" id="CHEBI:18420"/>
    </ligand>
</feature>
<feature type="binding site" evidence="7">
    <location>
        <position position="144"/>
    </location>
    <ligand>
        <name>IMP</name>
        <dbReference type="ChEBI" id="CHEBI:58053"/>
        <note>ligand shared between dimeric partners</note>
    </ligand>
</feature>
<dbReference type="SMART" id="SM00788">
    <property type="entry name" value="Adenylsucc_synt"/>
    <property type="match status" value="1"/>
</dbReference>
<feature type="binding site" description="in other chain" evidence="7">
    <location>
        <position position="130"/>
    </location>
    <ligand>
        <name>IMP</name>
        <dbReference type="ChEBI" id="CHEBI:58053"/>
        <note>ligand shared between dimeric partners</note>
    </ligand>
</feature>
<dbReference type="HAMAP" id="MF_00011">
    <property type="entry name" value="Adenylosucc_synth"/>
    <property type="match status" value="1"/>
</dbReference>
<reference evidence="9 10" key="1">
    <citation type="journal article" date="2015" name="Nature">
        <title>rRNA introns, odd ribosomes, and small enigmatic genomes across a large radiation of phyla.</title>
        <authorList>
            <person name="Brown C.T."/>
            <person name="Hug L.A."/>
            <person name="Thomas B.C."/>
            <person name="Sharon I."/>
            <person name="Castelle C.J."/>
            <person name="Singh A."/>
            <person name="Wilkins M.J."/>
            <person name="Williams K.H."/>
            <person name="Banfield J.F."/>
        </authorList>
    </citation>
    <scope>NUCLEOTIDE SEQUENCE [LARGE SCALE GENOMIC DNA]</scope>
</reference>
<proteinExistence type="inferred from homology"/>
<feature type="binding site" evidence="7">
    <location>
        <position position="264"/>
    </location>
    <ligand>
        <name>GTP</name>
        <dbReference type="ChEBI" id="CHEBI:37565"/>
    </ligand>
</feature>
<keyword evidence="2 7" id="KW-0479">Metal-binding</keyword>
<evidence type="ECO:0000313" key="9">
    <source>
        <dbReference type="EMBL" id="KKW07366.1"/>
    </source>
</evidence>
<dbReference type="Pfam" id="PF00709">
    <property type="entry name" value="Adenylsucc_synt"/>
    <property type="match status" value="2"/>
</dbReference>
<dbReference type="EMBL" id="LCPV01000015">
    <property type="protein sequence ID" value="KKW07366.1"/>
    <property type="molecule type" value="Genomic_DNA"/>
</dbReference>
<dbReference type="PANTHER" id="PTHR11846">
    <property type="entry name" value="ADENYLOSUCCINATE SYNTHETASE"/>
    <property type="match status" value="1"/>
</dbReference>
<dbReference type="InterPro" id="IPR042111">
    <property type="entry name" value="Adenylosuccinate_synth_dom3"/>
</dbReference>
<dbReference type="GO" id="GO:0005737">
    <property type="term" value="C:cytoplasm"/>
    <property type="evidence" value="ECO:0007669"/>
    <property type="project" value="UniProtKB-SubCell"/>
</dbReference>
<keyword evidence="3 7" id="KW-0547">Nucleotide-binding</keyword>
<feature type="binding site" evidence="7">
    <location>
        <begin position="48"/>
        <end position="50"/>
    </location>
    <ligand>
        <name>GTP</name>
        <dbReference type="ChEBI" id="CHEBI:37565"/>
    </ligand>
</feature>
<dbReference type="GO" id="GO:0004019">
    <property type="term" value="F:adenylosuccinate synthase activity"/>
    <property type="evidence" value="ECO:0007669"/>
    <property type="project" value="UniProtKB-UniRule"/>
</dbReference>
<dbReference type="PANTHER" id="PTHR11846:SF0">
    <property type="entry name" value="ADENYLOSUCCINATE SYNTHETASE"/>
    <property type="match status" value="1"/>
</dbReference>
<organism evidence="9 10">
    <name type="scientific">Candidatus Kaiserbacteria bacterium GW2011_GWC2_49_12</name>
    <dbReference type="NCBI Taxonomy" id="1618675"/>
    <lineage>
        <taxon>Bacteria</taxon>
        <taxon>Candidatus Kaiseribacteriota</taxon>
    </lineage>
</organism>
<dbReference type="InterPro" id="IPR001114">
    <property type="entry name" value="Adenylosuccinate_synthetase"/>
</dbReference>
<comment type="pathway">
    <text evidence="7">Purine metabolism; AMP biosynthesis via de novo pathway; AMP from IMP: step 1/2.</text>
</comment>
<evidence type="ECO:0000256" key="2">
    <source>
        <dbReference type="ARBA" id="ARBA00022723"/>
    </source>
</evidence>
<feature type="binding site" description="in other chain" evidence="7">
    <location>
        <begin position="46"/>
        <end position="49"/>
    </location>
    <ligand>
        <name>IMP</name>
        <dbReference type="ChEBI" id="CHEBI:58053"/>
        <note>ligand shared between dimeric partners</note>
    </ligand>
</feature>
<comment type="function">
    <text evidence="7">Plays an important role in the de novo pathway of purine nucleotide biosynthesis. Catalyzes the first committed step in the biosynthesis of AMP from IMP.</text>
</comment>
<feature type="region of interest" description="Disordered" evidence="8">
    <location>
        <begin position="117"/>
        <end position="141"/>
    </location>
</feature>
<feature type="binding site" description="in other chain" evidence="7">
    <location>
        <position position="262"/>
    </location>
    <ligand>
        <name>IMP</name>
        <dbReference type="ChEBI" id="CHEBI:58053"/>
        <note>ligand shared between dimeric partners</note>
    </ligand>
</feature>
<evidence type="ECO:0000256" key="7">
    <source>
        <dbReference type="HAMAP-Rule" id="MF_00011"/>
    </source>
</evidence>
<accession>A0A0G1VLL3</accession>
<dbReference type="UniPathway" id="UPA00075">
    <property type="reaction ID" value="UER00335"/>
</dbReference>
<dbReference type="GO" id="GO:0046040">
    <property type="term" value="P:IMP metabolic process"/>
    <property type="evidence" value="ECO:0007669"/>
    <property type="project" value="TreeGrafter"/>
</dbReference>
<dbReference type="SUPFAM" id="SSF52540">
    <property type="entry name" value="P-loop containing nucleoside triphosphate hydrolases"/>
    <property type="match status" value="1"/>
</dbReference>
<dbReference type="Proteomes" id="UP000034589">
    <property type="component" value="Unassembled WGS sequence"/>
</dbReference>
<keyword evidence="4 7" id="KW-0658">Purine biosynthesis</keyword>
<dbReference type="InterPro" id="IPR027417">
    <property type="entry name" value="P-loop_NTPase"/>
</dbReference>
<keyword evidence="1 7" id="KW-0436">Ligase</keyword>
<evidence type="ECO:0000313" key="10">
    <source>
        <dbReference type="Proteomes" id="UP000034589"/>
    </source>
</evidence>
<comment type="cofactor">
    <cofactor evidence="7">
        <name>Mg(2+)</name>
        <dbReference type="ChEBI" id="CHEBI:18420"/>
    </cofactor>
    <text evidence="7">Binds 1 Mg(2+) ion per subunit.</text>
</comment>
<feature type="active site" description="Proton acceptor" evidence="7">
    <location>
        <position position="19"/>
    </location>
</feature>
<comment type="similarity">
    <text evidence="7">Belongs to the adenylosuccinate synthetase family.</text>
</comment>
<comment type="subunit">
    <text evidence="7">Homodimer.</text>
</comment>
<feature type="active site" description="Proton donor" evidence="7">
    <location>
        <position position="49"/>
    </location>
</feature>
<protein>
    <recommendedName>
        <fullName evidence="7">Adenylosuccinate synthetase</fullName>
        <shortName evidence="7">AMPSase</shortName>
        <shortName evidence="7">AdSS</shortName>
        <ecNumber evidence="7">6.3.4.4</ecNumber>
    </recommendedName>
    <alternativeName>
        <fullName evidence="7">IMP--aspartate ligase</fullName>
    </alternativeName>
</protein>
<keyword evidence="5 7" id="KW-0460">Magnesium</keyword>
<evidence type="ECO:0000256" key="5">
    <source>
        <dbReference type="ARBA" id="ARBA00022842"/>
    </source>
</evidence>
<evidence type="ECO:0000256" key="1">
    <source>
        <dbReference type="ARBA" id="ARBA00022598"/>
    </source>
</evidence>
<dbReference type="Gene3D" id="3.40.440.10">
    <property type="entry name" value="Adenylosuccinate Synthetase, subunit A, domain 1"/>
    <property type="match status" value="2"/>
</dbReference>
<feature type="binding site" evidence="7">
    <location>
        <begin position="290"/>
        <end position="292"/>
    </location>
    <ligand>
        <name>GTP</name>
        <dbReference type="ChEBI" id="CHEBI:37565"/>
    </ligand>
</feature>
<sequence length="344" mass="38627">MRHVPKLSMDVIVDLQYGDCGKGKVAHYLVQNKKYTHVLRYNGGCNAGHTIFHKGKKFITHHIPAGVFFGVRSIIGSGCVVDPEQFFRELRMLKEGGVPTKGKIFIARNTHVITPAHKAEDRKEKKVGTTGRGNGPAYRDKYGRTGVRAEKMPALRPYLLDLYEEWNRSPHAKSKSGVRILAEGAQGFGLDIDWGDYPYVTSSHCTTAGALLNGLPPQAIQDVWGVAKIYETYVGAKKFQPKGEVFDKIADIGEEYGATTGRRRQVNWMNMQNLARAVRMNGVTHIVFNKTDVLRQVGKWAIYDKGRKRAFKSESAMQKFILKRLKTFGIPSSRVHFSSSKEKI</sequence>
<dbReference type="GO" id="GO:0005525">
    <property type="term" value="F:GTP binding"/>
    <property type="evidence" value="ECO:0007669"/>
    <property type="project" value="UniProtKB-UniRule"/>
</dbReference>
<evidence type="ECO:0000256" key="8">
    <source>
        <dbReference type="SAM" id="MobiDB-lite"/>
    </source>
</evidence>
<feature type="compositionally biased region" description="Basic and acidic residues" evidence="8">
    <location>
        <begin position="117"/>
        <end position="127"/>
    </location>
</feature>
<keyword evidence="6 7" id="KW-0342">GTP-binding</keyword>
<dbReference type="GO" id="GO:0000287">
    <property type="term" value="F:magnesium ion binding"/>
    <property type="evidence" value="ECO:0007669"/>
    <property type="project" value="UniProtKB-UniRule"/>
</dbReference>
<comment type="subcellular location">
    <subcellularLocation>
        <location evidence="7">Cytoplasm</location>
    </subcellularLocation>
</comment>
<dbReference type="AlphaFoldDB" id="A0A0G1VLL3"/>
<feature type="binding site" evidence="7">
    <location>
        <position position="48"/>
    </location>
    <ligand>
        <name>Mg(2+)</name>
        <dbReference type="ChEBI" id="CHEBI:18420"/>
    </ligand>
</feature>
<dbReference type="GO" id="GO:0044208">
    <property type="term" value="P:'de novo' AMP biosynthetic process"/>
    <property type="evidence" value="ECO:0007669"/>
    <property type="project" value="UniProtKB-UniRule"/>
</dbReference>
<comment type="catalytic activity">
    <reaction evidence="7">
        <text>IMP + L-aspartate + GTP = N(6)-(1,2-dicarboxyethyl)-AMP + GDP + phosphate + 2 H(+)</text>
        <dbReference type="Rhea" id="RHEA:15753"/>
        <dbReference type="ChEBI" id="CHEBI:15378"/>
        <dbReference type="ChEBI" id="CHEBI:29991"/>
        <dbReference type="ChEBI" id="CHEBI:37565"/>
        <dbReference type="ChEBI" id="CHEBI:43474"/>
        <dbReference type="ChEBI" id="CHEBI:57567"/>
        <dbReference type="ChEBI" id="CHEBI:58053"/>
        <dbReference type="ChEBI" id="CHEBI:58189"/>
        <dbReference type="EC" id="6.3.4.4"/>
    </reaction>
</comment>
<comment type="caution">
    <text evidence="7">Lacks conserved residue(s) required for the propagation of feature annotation.</text>
</comment>
<feature type="binding site" description="in other chain" evidence="7">
    <location>
        <position position="201"/>
    </location>
    <ligand>
        <name>IMP</name>
        <dbReference type="ChEBI" id="CHEBI:58053"/>
        <note>ligand shared between dimeric partners</note>
    </ligand>
</feature>
<keyword evidence="7" id="KW-0963">Cytoplasm</keyword>
<gene>
    <name evidence="7" type="primary">purA</name>
    <name evidence="9" type="ORF">UY39_C0015G0009</name>
</gene>
<feature type="binding site" evidence="7">
    <location>
        <begin position="258"/>
        <end position="264"/>
    </location>
    <ligand>
        <name>substrate</name>
    </ligand>
</feature>
<feature type="binding site" description="in other chain" evidence="7">
    <location>
        <position position="186"/>
    </location>
    <ligand>
        <name>IMP</name>
        <dbReference type="ChEBI" id="CHEBI:58053"/>
        <note>ligand shared between dimeric partners</note>
    </ligand>
</feature>
<comment type="caution">
    <text evidence="9">The sequence shown here is derived from an EMBL/GenBank/DDBJ whole genome shotgun (WGS) entry which is preliminary data.</text>
</comment>
<dbReference type="PATRIC" id="fig|1618675.3.peg.229"/>
<evidence type="ECO:0000256" key="3">
    <source>
        <dbReference type="ARBA" id="ARBA00022741"/>
    </source>
</evidence>